<proteinExistence type="predicted"/>
<name>A0ABV2SGN6_9GAMM</name>
<gene>
    <name evidence="1" type="ORF">V5J35_002132</name>
</gene>
<protein>
    <recommendedName>
        <fullName evidence="3">DUF2541 domain-containing protein</fullName>
    </recommendedName>
</protein>
<evidence type="ECO:0000313" key="2">
    <source>
        <dbReference type="Proteomes" id="UP001549366"/>
    </source>
</evidence>
<keyword evidence="2" id="KW-1185">Reference proteome</keyword>
<sequence>MLGKILSFRYLLSAALLLPTLLVSTLLASTLSLEQEENWQTIGTTHVRSTAQMVTIPILKSFQSSNIKSIRFHASKGDIEIRYAKLILNDGDNINVSIQRTVRSGLNSRIIPVEIHDRVIKKVILFYEVQRTDVVRIDLQAQISSED</sequence>
<dbReference type="RefSeq" id="WP_354011220.1">
    <property type="nucleotide sequence ID" value="NZ_JBEWTA010000001.1"/>
</dbReference>
<evidence type="ECO:0000313" key="1">
    <source>
        <dbReference type="EMBL" id="MET4756940.1"/>
    </source>
</evidence>
<evidence type="ECO:0008006" key="3">
    <source>
        <dbReference type="Google" id="ProtNLM"/>
    </source>
</evidence>
<dbReference type="Proteomes" id="UP001549366">
    <property type="component" value="Unassembled WGS sequence"/>
</dbReference>
<accession>A0ABV2SGN6</accession>
<comment type="caution">
    <text evidence="1">The sequence shown here is derived from an EMBL/GenBank/DDBJ whole genome shotgun (WGS) entry which is preliminary data.</text>
</comment>
<reference evidence="1 2" key="1">
    <citation type="submission" date="2024-06" db="EMBL/GenBank/DDBJ databases">
        <title>Genomic Encyclopedia of Type Strains, Phase V (KMG-V): Genome sequencing to study the core and pangenomes of soil and plant-associated prokaryotes.</title>
        <authorList>
            <person name="Whitman W."/>
        </authorList>
    </citation>
    <scope>NUCLEOTIDE SEQUENCE [LARGE SCALE GENOMIC DNA]</scope>
    <source>
        <strain evidence="1 2">NE40</strain>
    </source>
</reference>
<organism evidence="1 2">
    <name type="scientific">Endozoicomonas lisbonensis</name>
    <dbReference type="NCBI Taxonomy" id="3120522"/>
    <lineage>
        <taxon>Bacteria</taxon>
        <taxon>Pseudomonadati</taxon>
        <taxon>Pseudomonadota</taxon>
        <taxon>Gammaproteobacteria</taxon>
        <taxon>Oceanospirillales</taxon>
        <taxon>Endozoicomonadaceae</taxon>
        <taxon>Endozoicomonas</taxon>
    </lineage>
</organism>
<dbReference type="EMBL" id="JBEWTB010000002">
    <property type="protein sequence ID" value="MET4756940.1"/>
    <property type="molecule type" value="Genomic_DNA"/>
</dbReference>